<keyword evidence="2" id="KW-1185">Reference proteome</keyword>
<gene>
    <name evidence="1" type="ORF">TRIATDRAFT_300755</name>
</gene>
<proteinExistence type="predicted"/>
<sequence length="99" mass="11119">MASYLLGLLGFGPRRSAPPIVPTDEVAPVHLFDDTATLQGSTMMWTFRFDEVLDADKLGNSLSELFQMQGWRKLGGRLRRRPDGSTEIHIPCPFSEDRP</sequence>
<dbReference type="EMBL" id="ABDG02000026">
    <property type="protein sequence ID" value="EHK42590.1"/>
    <property type="molecule type" value="Genomic_DNA"/>
</dbReference>
<evidence type="ECO:0000313" key="1">
    <source>
        <dbReference type="EMBL" id="EHK42590.1"/>
    </source>
</evidence>
<dbReference type="Proteomes" id="UP000005426">
    <property type="component" value="Unassembled WGS sequence"/>
</dbReference>
<dbReference type="AlphaFoldDB" id="G9P1U1"/>
<feature type="non-terminal residue" evidence="1">
    <location>
        <position position="99"/>
    </location>
</feature>
<dbReference type="KEGG" id="tatv:25781794"/>
<name>G9P1U1_HYPAI</name>
<reference evidence="1 2" key="1">
    <citation type="journal article" date="2011" name="Genome Biol.">
        <title>Comparative genome sequence analysis underscores mycoparasitism as the ancestral life style of Trichoderma.</title>
        <authorList>
            <person name="Kubicek C.P."/>
            <person name="Herrera-Estrella A."/>
            <person name="Seidl-Seiboth V."/>
            <person name="Martinez D.A."/>
            <person name="Druzhinina I.S."/>
            <person name="Thon M."/>
            <person name="Zeilinger S."/>
            <person name="Casas-Flores S."/>
            <person name="Horwitz B.A."/>
            <person name="Mukherjee P.K."/>
            <person name="Mukherjee M."/>
            <person name="Kredics L."/>
            <person name="Alcaraz L.D."/>
            <person name="Aerts A."/>
            <person name="Antal Z."/>
            <person name="Atanasova L."/>
            <person name="Cervantes-Badillo M.G."/>
            <person name="Challacombe J."/>
            <person name="Chertkov O."/>
            <person name="McCluskey K."/>
            <person name="Coulpier F."/>
            <person name="Deshpande N."/>
            <person name="von Doehren H."/>
            <person name="Ebbole D.J."/>
            <person name="Esquivel-Naranjo E.U."/>
            <person name="Fekete E."/>
            <person name="Flipphi M."/>
            <person name="Glaser F."/>
            <person name="Gomez-Rodriguez E.Y."/>
            <person name="Gruber S."/>
            <person name="Han C."/>
            <person name="Henrissat B."/>
            <person name="Hermosa R."/>
            <person name="Hernandez-Onate M."/>
            <person name="Karaffa L."/>
            <person name="Kosti I."/>
            <person name="Le Crom S."/>
            <person name="Lindquist E."/>
            <person name="Lucas S."/>
            <person name="Luebeck M."/>
            <person name="Luebeck P.S."/>
            <person name="Margeot A."/>
            <person name="Metz B."/>
            <person name="Misra M."/>
            <person name="Nevalainen H."/>
            <person name="Omann M."/>
            <person name="Packer N."/>
            <person name="Perrone G."/>
            <person name="Uresti-Rivera E.E."/>
            <person name="Salamov A."/>
            <person name="Schmoll M."/>
            <person name="Seiboth B."/>
            <person name="Shapiro H."/>
            <person name="Sukno S."/>
            <person name="Tamayo-Ramos J.A."/>
            <person name="Tisch D."/>
            <person name="Wiest A."/>
            <person name="Wilkinson H.H."/>
            <person name="Zhang M."/>
            <person name="Coutinho P.M."/>
            <person name="Kenerley C.M."/>
            <person name="Monte E."/>
            <person name="Baker S.E."/>
            <person name="Grigoriev I.V."/>
        </authorList>
    </citation>
    <scope>NUCLEOTIDE SEQUENCE [LARGE SCALE GENOMIC DNA]</scope>
    <source>
        <strain evidence="2">ATCC 20476 / IMI 206040</strain>
    </source>
</reference>
<dbReference type="STRING" id="452589.G9P1U1"/>
<dbReference type="eggNOG" id="ENOG502S6KB">
    <property type="taxonomic scope" value="Eukaryota"/>
</dbReference>
<evidence type="ECO:0000313" key="2">
    <source>
        <dbReference type="Proteomes" id="UP000005426"/>
    </source>
</evidence>
<accession>G9P1U1</accession>
<dbReference type="OrthoDB" id="21502at2759"/>
<dbReference type="GeneID" id="25781794"/>
<dbReference type="HOGENOM" id="CLU_2326323_0_0_1"/>
<comment type="caution">
    <text evidence="1">The sequence shown here is derived from an EMBL/GenBank/DDBJ whole genome shotgun (WGS) entry which is preliminary data.</text>
</comment>
<protein>
    <submittedName>
        <fullName evidence="1">Uncharacterized protein</fullName>
    </submittedName>
</protein>
<organism evidence="1 2">
    <name type="scientific">Hypocrea atroviridis (strain ATCC 20476 / IMI 206040)</name>
    <name type="common">Trichoderma atroviride</name>
    <dbReference type="NCBI Taxonomy" id="452589"/>
    <lineage>
        <taxon>Eukaryota</taxon>
        <taxon>Fungi</taxon>
        <taxon>Dikarya</taxon>
        <taxon>Ascomycota</taxon>
        <taxon>Pezizomycotina</taxon>
        <taxon>Sordariomycetes</taxon>
        <taxon>Hypocreomycetidae</taxon>
        <taxon>Hypocreales</taxon>
        <taxon>Hypocreaceae</taxon>
        <taxon>Trichoderma</taxon>
    </lineage>
</organism>